<protein>
    <submittedName>
        <fullName evidence="1">Uncharacterized protein</fullName>
    </submittedName>
</protein>
<name>N9XS13_9CLOT</name>
<gene>
    <name evidence="1" type="ORF">HMPREF1092_03350</name>
</gene>
<dbReference type="PATRIC" id="fig|999411.4.peg.3266"/>
<sequence>MIEFLNSYIDQDREPKTNRILEERCIAKDTGRVIAREITRYYPNCDRLIFYAKYSHGVEVLKFYNNSNEKAMRIEFIKDENGYRKVQTIYGSQYKVDGIDSEGYKLIKQILNKLSNDKYIDFEKVYGEF</sequence>
<evidence type="ECO:0000313" key="2">
    <source>
        <dbReference type="Proteomes" id="UP000013097"/>
    </source>
</evidence>
<organism evidence="1 2">
    <name type="scientific">Clostridium thermobutyricum</name>
    <dbReference type="NCBI Taxonomy" id="29372"/>
    <lineage>
        <taxon>Bacteria</taxon>
        <taxon>Bacillati</taxon>
        <taxon>Bacillota</taxon>
        <taxon>Clostridia</taxon>
        <taxon>Eubacteriales</taxon>
        <taxon>Clostridiaceae</taxon>
        <taxon>Clostridium</taxon>
    </lineage>
</organism>
<keyword evidence="2" id="KW-1185">Reference proteome</keyword>
<dbReference type="Proteomes" id="UP000013097">
    <property type="component" value="Unassembled WGS sequence"/>
</dbReference>
<dbReference type="EMBL" id="AGYT01000028">
    <property type="protein sequence ID" value="ENY98411.1"/>
    <property type="molecule type" value="Genomic_DNA"/>
</dbReference>
<evidence type="ECO:0000313" key="1">
    <source>
        <dbReference type="EMBL" id="ENY98411.1"/>
    </source>
</evidence>
<reference evidence="1 2" key="1">
    <citation type="submission" date="2013-01" db="EMBL/GenBank/DDBJ databases">
        <title>The Genome Sequence of Clostridium colicanis 209318.</title>
        <authorList>
            <consortium name="The Broad Institute Genome Sequencing Platform"/>
            <person name="Earl A."/>
            <person name="Ward D."/>
            <person name="Feldgarden M."/>
            <person name="Gevers D."/>
            <person name="Courvalin P."/>
            <person name="Lambert T."/>
            <person name="Walker B."/>
            <person name="Young S.K."/>
            <person name="Zeng Q."/>
            <person name="Gargeya S."/>
            <person name="Fitzgerald M."/>
            <person name="Haas B."/>
            <person name="Abouelleil A."/>
            <person name="Alvarado L."/>
            <person name="Arachchi H.M."/>
            <person name="Berlin A.M."/>
            <person name="Chapman S.B."/>
            <person name="Dewar J."/>
            <person name="Goldberg J."/>
            <person name="Griggs A."/>
            <person name="Gujja S."/>
            <person name="Hansen M."/>
            <person name="Howarth C."/>
            <person name="Imamovic A."/>
            <person name="Larimer J."/>
            <person name="McCowan C."/>
            <person name="Murphy C."/>
            <person name="Neiman D."/>
            <person name="Pearson M."/>
            <person name="Priest M."/>
            <person name="Roberts A."/>
            <person name="Saif S."/>
            <person name="Shea T."/>
            <person name="Sisk P."/>
            <person name="Sykes S."/>
            <person name="Wortman J."/>
            <person name="Nusbaum C."/>
            <person name="Birren B."/>
        </authorList>
    </citation>
    <scope>NUCLEOTIDE SEQUENCE [LARGE SCALE GENOMIC DNA]</scope>
    <source>
        <strain evidence="1 2">209318</strain>
    </source>
</reference>
<proteinExistence type="predicted"/>
<comment type="caution">
    <text evidence="1">The sequence shown here is derived from an EMBL/GenBank/DDBJ whole genome shotgun (WGS) entry which is preliminary data.</text>
</comment>
<accession>N9XS13</accession>
<dbReference type="HOGENOM" id="CLU_1944995_0_0_9"/>
<dbReference type="AlphaFoldDB" id="N9XS13"/>